<protein>
    <submittedName>
        <fullName evidence="3">SseB family protein</fullName>
    </submittedName>
</protein>
<sequence length="261" mass="26182">MQRPDPTPRTPVRPGTPVPDPGFAGDEGGADPRLAAALAAWSRDPAHEPEVLRALAAARVLVPVVAVATGVEDAGGGLHREAGTDMAVVVLEGTDGRRALPVFTGLASLAAYDPAARPVPVEAARAALAAAAEGAPVVVVDVAGPVRYVVPSAALRRLAEGDPLLPLYDDPAALAALGALLAEEPAVVAAWVGPVGGSDARLSLAVADPSDAAAVRALAARLGGRLREDPAVRARVLRGVEVALVGAAPPGARPVARRTDP</sequence>
<feature type="region of interest" description="Disordered" evidence="1">
    <location>
        <begin position="1"/>
        <end position="30"/>
    </location>
</feature>
<name>A0A3A3YY74_9ACTN</name>
<accession>A0A3A3YY74</accession>
<dbReference type="Pfam" id="PF07179">
    <property type="entry name" value="SseB"/>
    <property type="match status" value="1"/>
</dbReference>
<dbReference type="InterPro" id="IPR009839">
    <property type="entry name" value="SseB_N"/>
</dbReference>
<evidence type="ECO:0000259" key="2">
    <source>
        <dbReference type="Pfam" id="PF07179"/>
    </source>
</evidence>
<dbReference type="AlphaFoldDB" id="A0A3A3YY74"/>
<feature type="compositionally biased region" description="Pro residues" evidence="1">
    <location>
        <begin position="1"/>
        <end position="20"/>
    </location>
</feature>
<dbReference type="RefSeq" id="WP_119949426.1">
    <property type="nucleotide sequence ID" value="NZ_QZEZ01000002.1"/>
</dbReference>
<dbReference type="OrthoDB" id="5188303at2"/>
<gene>
    <name evidence="3" type="ORF">D5H78_05340</name>
</gene>
<evidence type="ECO:0000313" key="4">
    <source>
        <dbReference type="Proteomes" id="UP000265614"/>
    </source>
</evidence>
<evidence type="ECO:0000313" key="3">
    <source>
        <dbReference type="EMBL" id="RJK96710.1"/>
    </source>
</evidence>
<proteinExistence type="predicted"/>
<evidence type="ECO:0000256" key="1">
    <source>
        <dbReference type="SAM" id="MobiDB-lite"/>
    </source>
</evidence>
<dbReference type="Proteomes" id="UP000265614">
    <property type="component" value="Unassembled WGS sequence"/>
</dbReference>
<keyword evidence="4" id="KW-1185">Reference proteome</keyword>
<dbReference type="EMBL" id="QZEZ01000002">
    <property type="protein sequence ID" value="RJK96710.1"/>
    <property type="molecule type" value="Genomic_DNA"/>
</dbReference>
<feature type="domain" description="SseB protein N-terminal" evidence="2">
    <location>
        <begin position="34"/>
        <end position="156"/>
    </location>
</feature>
<organism evidence="3 4">
    <name type="scientific">Vallicoccus soli</name>
    <dbReference type="NCBI Taxonomy" id="2339232"/>
    <lineage>
        <taxon>Bacteria</taxon>
        <taxon>Bacillati</taxon>
        <taxon>Actinomycetota</taxon>
        <taxon>Actinomycetes</taxon>
        <taxon>Motilibacterales</taxon>
        <taxon>Vallicoccaceae</taxon>
        <taxon>Vallicoccus</taxon>
    </lineage>
</organism>
<reference evidence="3 4" key="1">
    <citation type="submission" date="2018-09" db="EMBL/GenBank/DDBJ databases">
        <title>YIM 75000 draft genome.</title>
        <authorList>
            <person name="Tang S."/>
            <person name="Feng Y."/>
        </authorList>
    </citation>
    <scope>NUCLEOTIDE SEQUENCE [LARGE SCALE GENOMIC DNA]</scope>
    <source>
        <strain evidence="3 4">YIM 75000</strain>
    </source>
</reference>
<comment type="caution">
    <text evidence="3">The sequence shown here is derived from an EMBL/GenBank/DDBJ whole genome shotgun (WGS) entry which is preliminary data.</text>
</comment>